<keyword evidence="8" id="KW-1185">Reference proteome</keyword>
<gene>
    <name evidence="7" type="ORF">WJX81_005012</name>
</gene>
<feature type="domain" description="FCP1 homology" evidence="6">
    <location>
        <begin position="247"/>
        <end position="406"/>
    </location>
</feature>
<dbReference type="CDD" id="cd07521">
    <property type="entry name" value="HAD_FCP1-like"/>
    <property type="match status" value="1"/>
</dbReference>
<dbReference type="AlphaFoldDB" id="A0AAW1QY61"/>
<evidence type="ECO:0000256" key="3">
    <source>
        <dbReference type="ARBA" id="ARBA00037324"/>
    </source>
</evidence>
<dbReference type="EMBL" id="JALJOU010000064">
    <property type="protein sequence ID" value="KAK9826489.1"/>
    <property type="molecule type" value="Genomic_DNA"/>
</dbReference>
<dbReference type="PANTHER" id="PTHR12210">
    <property type="entry name" value="DULLARD PROTEIN PHOSPHATASE"/>
    <property type="match status" value="1"/>
</dbReference>
<dbReference type="GO" id="GO:0004721">
    <property type="term" value="F:phosphoprotein phosphatase activity"/>
    <property type="evidence" value="ECO:0007669"/>
    <property type="project" value="UniProtKB-KW"/>
</dbReference>
<keyword evidence="1" id="KW-0378">Hydrolase</keyword>
<dbReference type="InterPro" id="IPR023214">
    <property type="entry name" value="HAD_sf"/>
</dbReference>
<dbReference type="InterPro" id="IPR036412">
    <property type="entry name" value="HAD-like_sf"/>
</dbReference>
<sequence length="437" mass="46305">MTRAAAYPREPMHPGAPAEAARKAGAKPATAAQPGLVSQAGLVLITSSTRKRRRGAAEAPQAKRPATQAAAAHVCTGECAAWPAGGRAKGVLGNLLSPVFTLFNGGSWDGDGGAPMAERGCDDAQAGELAGGQRASGGCSENARAEAAREGADAGAAAPTAAACSGASVSSAGNESESDTCVDERALCTLVSRATENGAEYEAVATFEAYDEECLEFDPYAFIKSLPPLSDCVPPSRPAPLLPRQTRRCKRKTLVLDLDETLVHSTLDTCESPDFAFSVAFNGRQHTVNVKRRPHLAAFLEAAAALFEVVVFTASQKVYAEQLINVLDPGRRLIRHRVFRDSCVLVDGNYLKDLSVLGRDLACTAIIDNSPQAFGFQLANGIPIESWYDDERDAELLRLLPFLERLSAAECTDVRPLIANTFKLHQLVARAPSFPAL</sequence>
<evidence type="ECO:0000259" key="6">
    <source>
        <dbReference type="PROSITE" id="PS50969"/>
    </source>
</evidence>
<feature type="compositionally biased region" description="Low complexity" evidence="5">
    <location>
        <begin position="59"/>
        <end position="68"/>
    </location>
</feature>
<dbReference type="Gene3D" id="3.40.50.1000">
    <property type="entry name" value="HAD superfamily/HAD-like"/>
    <property type="match status" value="1"/>
</dbReference>
<evidence type="ECO:0000256" key="1">
    <source>
        <dbReference type="ARBA" id="ARBA00022801"/>
    </source>
</evidence>
<evidence type="ECO:0000256" key="4">
    <source>
        <dbReference type="ARBA" id="ARBA00038355"/>
    </source>
</evidence>
<dbReference type="SUPFAM" id="SSF56784">
    <property type="entry name" value="HAD-like"/>
    <property type="match status" value="1"/>
</dbReference>
<dbReference type="NCBIfam" id="TIGR02251">
    <property type="entry name" value="HIF-SF_euk"/>
    <property type="match status" value="1"/>
</dbReference>
<accession>A0AAW1QY61</accession>
<organism evidence="7 8">
    <name type="scientific">Elliptochloris bilobata</name>
    <dbReference type="NCBI Taxonomy" id="381761"/>
    <lineage>
        <taxon>Eukaryota</taxon>
        <taxon>Viridiplantae</taxon>
        <taxon>Chlorophyta</taxon>
        <taxon>core chlorophytes</taxon>
        <taxon>Trebouxiophyceae</taxon>
        <taxon>Trebouxiophyceae incertae sedis</taxon>
        <taxon>Elliptochloris clade</taxon>
        <taxon>Elliptochloris</taxon>
    </lineage>
</organism>
<keyword evidence="2" id="KW-0904">Protein phosphatase</keyword>
<evidence type="ECO:0000256" key="5">
    <source>
        <dbReference type="SAM" id="MobiDB-lite"/>
    </source>
</evidence>
<dbReference type="InterPro" id="IPR050365">
    <property type="entry name" value="TIM50"/>
</dbReference>
<evidence type="ECO:0000256" key="2">
    <source>
        <dbReference type="ARBA" id="ARBA00022912"/>
    </source>
</evidence>
<dbReference type="Proteomes" id="UP001445335">
    <property type="component" value="Unassembled WGS sequence"/>
</dbReference>
<dbReference type="InterPro" id="IPR011948">
    <property type="entry name" value="Dullard_phosphatase"/>
</dbReference>
<dbReference type="SMART" id="SM00577">
    <property type="entry name" value="CPDc"/>
    <property type="match status" value="1"/>
</dbReference>
<comment type="similarity">
    <text evidence="4">Belongs to the CTDSPL2 family.</text>
</comment>
<reference evidence="7 8" key="1">
    <citation type="journal article" date="2024" name="Nat. Commun.">
        <title>Phylogenomics reveals the evolutionary origins of lichenization in chlorophyte algae.</title>
        <authorList>
            <person name="Puginier C."/>
            <person name="Libourel C."/>
            <person name="Otte J."/>
            <person name="Skaloud P."/>
            <person name="Haon M."/>
            <person name="Grisel S."/>
            <person name="Petersen M."/>
            <person name="Berrin J.G."/>
            <person name="Delaux P.M."/>
            <person name="Dal Grande F."/>
            <person name="Keller J."/>
        </authorList>
    </citation>
    <scope>NUCLEOTIDE SEQUENCE [LARGE SCALE GENOMIC DNA]</scope>
    <source>
        <strain evidence="7 8">SAG 245.80</strain>
    </source>
</reference>
<feature type="region of interest" description="Disordered" evidence="5">
    <location>
        <begin position="47"/>
        <end position="68"/>
    </location>
</feature>
<protein>
    <recommendedName>
        <fullName evidence="6">FCP1 homology domain-containing protein</fullName>
    </recommendedName>
</protein>
<dbReference type="FunFam" id="3.40.50.1000:FF:000015">
    <property type="entry name" value="CTD small phosphatase-like protein 2"/>
    <property type="match status" value="1"/>
</dbReference>
<proteinExistence type="inferred from homology"/>
<comment type="function">
    <text evidence="3">Probable phosphatase.</text>
</comment>
<feature type="region of interest" description="Disordered" evidence="5">
    <location>
        <begin position="1"/>
        <end position="33"/>
    </location>
</feature>
<evidence type="ECO:0000313" key="8">
    <source>
        <dbReference type="Proteomes" id="UP001445335"/>
    </source>
</evidence>
<dbReference type="PROSITE" id="PS50969">
    <property type="entry name" value="FCP1"/>
    <property type="match status" value="1"/>
</dbReference>
<comment type="caution">
    <text evidence="7">The sequence shown here is derived from an EMBL/GenBank/DDBJ whole genome shotgun (WGS) entry which is preliminary data.</text>
</comment>
<dbReference type="Pfam" id="PF03031">
    <property type="entry name" value="NIF"/>
    <property type="match status" value="1"/>
</dbReference>
<name>A0AAW1QY61_9CHLO</name>
<evidence type="ECO:0000313" key="7">
    <source>
        <dbReference type="EMBL" id="KAK9826489.1"/>
    </source>
</evidence>
<dbReference type="InterPro" id="IPR004274">
    <property type="entry name" value="FCP1_dom"/>
</dbReference>
<dbReference type="GO" id="GO:0005634">
    <property type="term" value="C:nucleus"/>
    <property type="evidence" value="ECO:0007669"/>
    <property type="project" value="UniProtKB-ARBA"/>
</dbReference>